<protein>
    <submittedName>
        <fullName evidence="1">Uncharacterized protein</fullName>
    </submittedName>
</protein>
<dbReference type="AlphaFoldDB" id="A0A5J5F233"/>
<comment type="caution">
    <text evidence="1">The sequence shown here is derived from an EMBL/GenBank/DDBJ whole genome shotgun (WGS) entry which is preliminary data.</text>
</comment>
<dbReference type="InParanoid" id="A0A5J5F233"/>
<evidence type="ECO:0000313" key="1">
    <source>
        <dbReference type="EMBL" id="KAA8909975.1"/>
    </source>
</evidence>
<keyword evidence="2" id="KW-1185">Reference proteome</keyword>
<dbReference type="Proteomes" id="UP000326924">
    <property type="component" value="Unassembled WGS sequence"/>
</dbReference>
<reference evidence="1 2" key="1">
    <citation type="submission" date="2019-09" db="EMBL/GenBank/DDBJ databases">
        <title>Draft genome of the ectomycorrhizal ascomycete Sphaerosporella brunnea.</title>
        <authorList>
            <consortium name="DOE Joint Genome Institute"/>
            <person name="Benucci G.M."/>
            <person name="Marozzi G."/>
            <person name="Antonielli L."/>
            <person name="Sanchez S."/>
            <person name="Marco P."/>
            <person name="Wang X."/>
            <person name="Falini L.B."/>
            <person name="Barry K."/>
            <person name="Haridas S."/>
            <person name="Lipzen A."/>
            <person name="Labutti K."/>
            <person name="Grigoriev I.V."/>
            <person name="Murat C."/>
            <person name="Martin F."/>
            <person name="Albertini E."/>
            <person name="Donnini D."/>
            <person name="Bonito G."/>
        </authorList>
    </citation>
    <scope>NUCLEOTIDE SEQUENCE [LARGE SCALE GENOMIC DNA]</scope>
    <source>
        <strain evidence="1 2">Sb_GMNB300</strain>
    </source>
</reference>
<evidence type="ECO:0000313" key="2">
    <source>
        <dbReference type="Proteomes" id="UP000326924"/>
    </source>
</evidence>
<proteinExistence type="predicted"/>
<dbReference type="EMBL" id="VXIS01000052">
    <property type="protein sequence ID" value="KAA8909975.1"/>
    <property type="molecule type" value="Genomic_DNA"/>
</dbReference>
<organism evidence="1 2">
    <name type="scientific">Sphaerosporella brunnea</name>
    <dbReference type="NCBI Taxonomy" id="1250544"/>
    <lineage>
        <taxon>Eukaryota</taxon>
        <taxon>Fungi</taxon>
        <taxon>Dikarya</taxon>
        <taxon>Ascomycota</taxon>
        <taxon>Pezizomycotina</taxon>
        <taxon>Pezizomycetes</taxon>
        <taxon>Pezizales</taxon>
        <taxon>Pyronemataceae</taxon>
        <taxon>Sphaerosporella</taxon>
    </lineage>
</organism>
<sequence length="247" mass="26968">MPEFLLCGVFIIPPPALVRRDSKHPLVWMTWLSDPQTQRARILACAASRMAANTTTARPCFPALGSLAAVRPHVLYRNLTGQMPSPPSACQPKCGNTKGQKALAARYRGLRTHASSMGQYIGLRSRKQDRTTSDLTPHKHGIAGGLSQTLLGENPLLRPSSISRCLCFAAISSRPTLLITSLSRGQIPFGPNNVPGPTTSRQTAPHIHNHCTDRQPHLHIVYRSSCMHRVIAGQVCRIIDFACASQK</sequence>
<accession>A0A5J5F233</accession>
<gene>
    <name evidence="1" type="ORF">FN846DRAFT_584559</name>
</gene>
<name>A0A5J5F233_9PEZI</name>